<dbReference type="AlphaFoldDB" id="A0A2G9YYM6"/>
<gene>
    <name evidence="3" type="ORF">COX35_01135</name>
</gene>
<organism evidence="3 4">
    <name type="scientific">Candidatus Nealsonbacteria bacterium CG23_combo_of_CG06-09_8_20_14_all_37_18</name>
    <dbReference type="NCBI Taxonomy" id="1974720"/>
    <lineage>
        <taxon>Bacteria</taxon>
        <taxon>Candidatus Nealsoniibacteriota</taxon>
    </lineage>
</organism>
<evidence type="ECO:0000256" key="1">
    <source>
        <dbReference type="ARBA" id="ARBA00023125"/>
    </source>
</evidence>
<accession>A0A2G9YYM6</accession>
<dbReference type="GO" id="GO:0003677">
    <property type="term" value="F:DNA binding"/>
    <property type="evidence" value="ECO:0007669"/>
    <property type="project" value="UniProtKB-KW"/>
</dbReference>
<name>A0A2G9YYM6_9BACT</name>
<evidence type="ECO:0000313" key="3">
    <source>
        <dbReference type="EMBL" id="PIP24354.1"/>
    </source>
</evidence>
<proteinExistence type="predicted"/>
<sequence>MKRSSRYTLKFATQKKKELLNQTFEVYGYYLQKTIDLMWTKQISLKKKMSSKQITWMDNLGGQYKDIIYQKASQIVRSCRFKKGRKNKPIVKHFCIDFTQNQIKVEPASNSYDKWLRLKLPFVKDDKKKERIEILIPLKEHRHSLKFKDWKQAKTIKLSPTYAIFTYEKETPKPKDEGEIIGLDSGYKNLLTTSKGQFIGKGFDKIYKKIARKRQGSKAFKRALIERNQKVNQTINRELDLANIKEIRVENLKNLKKNIKGKFRKEFNNKFQRWNYGQVLIKLERKTEEEAVQFTRIPPAYTSQTCPQCHFKHKKNRVLERFKCLKCGYSEHADIVGAINIASQEFYVPDTTNIYLSELNR</sequence>
<evidence type="ECO:0000313" key="4">
    <source>
        <dbReference type="Proteomes" id="UP000229952"/>
    </source>
</evidence>
<evidence type="ECO:0000259" key="2">
    <source>
        <dbReference type="Pfam" id="PF07282"/>
    </source>
</evidence>
<comment type="caution">
    <text evidence="3">The sequence shown here is derived from an EMBL/GenBank/DDBJ whole genome shotgun (WGS) entry which is preliminary data.</text>
</comment>
<dbReference type="Proteomes" id="UP000229952">
    <property type="component" value="Unassembled WGS sequence"/>
</dbReference>
<reference evidence="3 4" key="1">
    <citation type="submission" date="2017-09" db="EMBL/GenBank/DDBJ databases">
        <title>Depth-based differentiation of microbial function through sediment-hosted aquifers and enrichment of novel symbionts in the deep terrestrial subsurface.</title>
        <authorList>
            <person name="Probst A.J."/>
            <person name="Ladd B."/>
            <person name="Jarett J.K."/>
            <person name="Geller-Mcgrath D.E."/>
            <person name="Sieber C.M."/>
            <person name="Emerson J.B."/>
            <person name="Anantharaman K."/>
            <person name="Thomas B.C."/>
            <person name="Malmstrom R."/>
            <person name="Stieglmeier M."/>
            <person name="Klingl A."/>
            <person name="Woyke T."/>
            <person name="Ryan C.M."/>
            <person name="Banfield J.F."/>
        </authorList>
    </citation>
    <scope>NUCLEOTIDE SEQUENCE [LARGE SCALE GENOMIC DNA]</scope>
    <source>
        <strain evidence="3">CG23_combo_of_CG06-09_8_20_14_all_37_18</strain>
    </source>
</reference>
<dbReference type="EMBL" id="PCRQ01000027">
    <property type="protein sequence ID" value="PIP24354.1"/>
    <property type="molecule type" value="Genomic_DNA"/>
</dbReference>
<dbReference type="InterPro" id="IPR010095">
    <property type="entry name" value="Cas12f1-like_TNB"/>
</dbReference>
<keyword evidence="1" id="KW-0238">DNA-binding</keyword>
<dbReference type="Pfam" id="PF07282">
    <property type="entry name" value="Cas12f1-like_TNB"/>
    <property type="match status" value="1"/>
</dbReference>
<feature type="domain" description="Cas12f1-like TNB" evidence="2">
    <location>
        <begin position="276"/>
        <end position="341"/>
    </location>
</feature>
<protein>
    <recommendedName>
        <fullName evidence="2">Cas12f1-like TNB domain-containing protein</fullName>
    </recommendedName>
</protein>
<dbReference type="NCBIfam" id="TIGR01766">
    <property type="entry name" value="IS200/IS605 family accessory protein TnpB-like domain"/>
    <property type="match status" value="1"/>
</dbReference>